<name>E6VEX6_RHOPX</name>
<organism evidence="1 2">
    <name type="scientific">Rhodopseudomonas palustris (strain DX-1)</name>
    <dbReference type="NCBI Taxonomy" id="652103"/>
    <lineage>
        <taxon>Bacteria</taxon>
        <taxon>Pseudomonadati</taxon>
        <taxon>Pseudomonadota</taxon>
        <taxon>Alphaproteobacteria</taxon>
        <taxon>Hyphomicrobiales</taxon>
        <taxon>Nitrobacteraceae</taxon>
        <taxon>Rhodopseudomonas</taxon>
    </lineage>
</organism>
<accession>E6VEX6</accession>
<dbReference type="HOGENOM" id="CLU_619200_0_0_5"/>
<evidence type="ECO:0000313" key="2">
    <source>
        <dbReference type="Proteomes" id="UP000001402"/>
    </source>
</evidence>
<dbReference type="eggNOG" id="ENOG5032ZET">
    <property type="taxonomic scope" value="Bacteria"/>
</dbReference>
<dbReference type="KEGG" id="rpx:Rpdx1_4836"/>
<sequence>MILVNELPSYSAMPRLGEAQRARLRQLAERCTGTVFWDKATTTVEPGTLVIVPEPIDALRAETLVDSLDETSVVVIPTGASPAFDPLKARLKAHGVIGTDGAASPHQFWWGGRRSLAPQTGIYRPDGIVLASCCLAGTQPDDTLARLRSEIDLFGLTGMVAELPRAEVGYGTWKIDFIIDQLDERDLPLLWLAPDVSVKRYPVLAQALDCDLAFHRRANGVVDPRVMVFRPTEATRALLQVWRKLSLACPDLPESFVFDQAWILTTAQTPLETASLPQSYCEADPTIRAATLRVPPFFDDTAICAGRYSRIGHRFGRPRAPEPALIMKSPEPRRQPVIVVISAHRDAPQGSACAALQSLASAFAADSGGFAQLELVLCEETAEMSQLMATYDEGWVVPAATDGYFPSDTFVRLAERTRAACSLDVSARGSVAGLFSAAISAQARWSQYGLGPFIRRPLQC</sequence>
<dbReference type="OrthoDB" id="8179590at2"/>
<dbReference type="Proteomes" id="UP000001402">
    <property type="component" value="Chromosome"/>
</dbReference>
<protein>
    <submittedName>
        <fullName evidence="1">Uncharacterized protein</fullName>
    </submittedName>
</protein>
<reference evidence="1" key="1">
    <citation type="submission" date="2010-12" db="EMBL/GenBank/DDBJ databases">
        <title>Complete sequence of Rhodopseudomonas palustris DX-1.</title>
        <authorList>
            <consortium name="US DOE Joint Genome Institute"/>
            <person name="Lucas S."/>
            <person name="Copeland A."/>
            <person name="Lapidus A."/>
            <person name="Cheng J.-F."/>
            <person name="Goodwin L."/>
            <person name="Pitluck S."/>
            <person name="Misra M."/>
            <person name="Chertkov O."/>
            <person name="Detter J.C."/>
            <person name="Han C."/>
            <person name="Tapia R."/>
            <person name="Land M."/>
            <person name="Hauser L."/>
            <person name="Kyrpides N."/>
            <person name="Ivanova N."/>
            <person name="Ovchinnikova G."/>
            <person name="Logan B."/>
            <person name="Oda Y."/>
            <person name="Harwood C."/>
            <person name="Woyke T."/>
        </authorList>
    </citation>
    <scope>NUCLEOTIDE SEQUENCE [LARGE SCALE GENOMIC DNA]</scope>
    <source>
        <strain evidence="1">DX-1</strain>
    </source>
</reference>
<proteinExistence type="predicted"/>
<evidence type="ECO:0000313" key="1">
    <source>
        <dbReference type="EMBL" id="ADU46379.1"/>
    </source>
</evidence>
<dbReference type="AlphaFoldDB" id="E6VEX6"/>
<gene>
    <name evidence="1" type="ordered locus">Rpdx1_4836</name>
</gene>
<dbReference type="EMBL" id="CP002418">
    <property type="protein sequence ID" value="ADU46379.1"/>
    <property type="molecule type" value="Genomic_DNA"/>
</dbReference>